<comment type="caution">
    <text evidence="4">The sequence shown here is derived from an EMBL/GenBank/DDBJ whole genome shotgun (WGS) entry which is preliminary data.</text>
</comment>
<dbReference type="PANTHER" id="PTHR30328:SF54">
    <property type="entry name" value="HTH-TYPE TRANSCRIPTIONAL REPRESSOR SCO4008"/>
    <property type="match status" value="1"/>
</dbReference>
<dbReference type="AlphaFoldDB" id="A0AAN4UT02"/>
<dbReference type="Pfam" id="PF00440">
    <property type="entry name" value="TetR_N"/>
    <property type="match status" value="1"/>
</dbReference>
<dbReference type="EMBL" id="BNAB01000010">
    <property type="protein sequence ID" value="GHE02830.1"/>
    <property type="molecule type" value="Genomic_DNA"/>
</dbReference>
<proteinExistence type="predicted"/>
<gene>
    <name evidence="4" type="ORF">GCM10008024_23920</name>
    <name evidence="5" type="ORF">SAMN05444006_11133</name>
</gene>
<dbReference type="GO" id="GO:0003677">
    <property type="term" value="F:DNA binding"/>
    <property type="evidence" value="ECO:0007669"/>
    <property type="project" value="UniProtKB-UniRule"/>
</dbReference>
<evidence type="ECO:0000256" key="2">
    <source>
        <dbReference type="PROSITE-ProRule" id="PRU00335"/>
    </source>
</evidence>
<evidence type="ECO:0000313" key="7">
    <source>
        <dbReference type="Proteomes" id="UP000634647"/>
    </source>
</evidence>
<reference evidence="4" key="3">
    <citation type="submission" date="2023-06" db="EMBL/GenBank/DDBJ databases">
        <authorList>
            <person name="Sun Q."/>
            <person name="Zhou Y."/>
        </authorList>
    </citation>
    <scope>NUCLEOTIDE SEQUENCE</scope>
    <source>
        <strain evidence="4">CGMCC 1.10859</strain>
    </source>
</reference>
<dbReference type="InterPro" id="IPR009057">
    <property type="entry name" value="Homeodomain-like_sf"/>
</dbReference>
<dbReference type="RefSeq" id="WP_051646255.1">
    <property type="nucleotide sequence ID" value="NZ_BNAB01000010.1"/>
</dbReference>
<dbReference type="Gene3D" id="1.10.357.10">
    <property type="entry name" value="Tetracycline Repressor, domain 2"/>
    <property type="match status" value="1"/>
</dbReference>
<reference evidence="5 6" key="2">
    <citation type="submission" date="2016-10" db="EMBL/GenBank/DDBJ databases">
        <authorList>
            <person name="Varghese N."/>
            <person name="Submissions S."/>
        </authorList>
    </citation>
    <scope>NUCLEOTIDE SEQUENCE [LARGE SCALE GENOMIC DNA]</scope>
    <source>
        <strain evidence="5 6">DSM 24802</strain>
    </source>
</reference>
<protein>
    <submittedName>
        <fullName evidence="5">Transcriptional regulator, TetR family</fullName>
    </submittedName>
</protein>
<dbReference type="Proteomes" id="UP000199541">
    <property type="component" value="Unassembled WGS sequence"/>
</dbReference>
<feature type="DNA-binding region" description="H-T-H motif" evidence="2">
    <location>
        <begin position="40"/>
        <end position="59"/>
    </location>
</feature>
<evidence type="ECO:0000313" key="4">
    <source>
        <dbReference type="EMBL" id="GHE02830.1"/>
    </source>
</evidence>
<dbReference type="Proteomes" id="UP000634647">
    <property type="component" value="Unassembled WGS sequence"/>
</dbReference>
<accession>A0AAN4UT02</accession>
<dbReference type="SUPFAM" id="SSF46689">
    <property type="entry name" value="Homeodomain-like"/>
    <property type="match status" value="1"/>
</dbReference>
<name>A0AAN4UT02_9RHOB</name>
<dbReference type="InterPro" id="IPR001647">
    <property type="entry name" value="HTH_TetR"/>
</dbReference>
<dbReference type="PANTHER" id="PTHR30328">
    <property type="entry name" value="TRANSCRIPTIONAL REPRESSOR"/>
    <property type="match status" value="1"/>
</dbReference>
<reference evidence="4" key="1">
    <citation type="journal article" date="2014" name="Int. J. Syst. Evol. Microbiol.">
        <title>Complete genome sequence of Corynebacterium casei LMG S-19264T (=DSM 44701T), isolated from a smear-ripened cheese.</title>
        <authorList>
            <consortium name="US DOE Joint Genome Institute (JGI-PGF)"/>
            <person name="Walter F."/>
            <person name="Albersmeier A."/>
            <person name="Kalinowski J."/>
            <person name="Ruckert C."/>
        </authorList>
    </citation>
    <scope>NUCLEOTIDE SEQUENCE</scope>
    <source>
        <strain evidence="4">CGMCC 1.10859</strain>
    </source>
</reference>
<evidence type="ECO:0000256" key="1">
    <source>
        <dbReference type="ARBA" id="ARBA00023125"/>
    </source>
</evidence>
<evidence type="ECO:0000259" key="3">
    <source>
        <dbReference type="PROSITE" id="PS50977"/>
    </source>
</evidence>
<keyword evidence="6" id="KW-1185">Reference proteome</keyword>
<dbReference type="PROSITE" id="PS50977">
    <property type="entry name" value="HTH_TETR_2"/>
    <property type="match status" value="1"/>
</dbReference>
<evidence type="ECO:0000313" key="6">
    <source>
        <dbReference type="Proteomes" id="UP000199541"/>
    </source>
</evidence>
<keyword evidence="1 2" id="KW-0238">DNA-binding</keyword>
<dbReference type="InterPro" id="IPR050109">
    <property type="entry name" value="HTH-type_TetR-like_transc_reg"/>
</dbReference>
<feature type="domain" description="HTH tetR-type" evidence="3">
    <location>
        <begin position="17"/>
        <end position="77"/>
    </location>
</feature>
<evidence type="ECO:0000313" key="5">
    <source>
        <dbReference type="EMBL" id="SDX17090.1"/>
    </source>
</evidence>
<organism evidence="4 7">
    <name type="scientific">Allgaiera indica</name>
    <dbReference type="NCBI Taxonomy" id="765699"/>
    <lineage>
        <taxon>Bacteria</taxon>
        <taxon>Pseudomonadati</taxon>
        <taxon>Pseudomonadota</taxon>
        <taxon>Alphaproteobacteria</taxon>
        <taxon>Rhodobacterales</taxon>
        <taxon>Paracoccaceae</taxon>
        <taxon>Allgaiera</taxon>
    </lineage>
</organism>
<sequence length="217" mass="23536">MADPAGAARARLRALDAARRAQLLDPAEAEFAVHGFAGASLNRILAAAGMSKGQAYYYIRDKADLYGAVIERAFQRLVAELDFTFTAPRDAGAFWAEVERLFREVSVLLLKDPALAALAGGLYESDTTRGALPGGFLREGFARLVAIGRSVGAVRDDLPESLLLPVLFAMALEADRWFARHWQGLDAAEVLRLNGQVVGMFRRVAAPRPRPSRPCAP</sequence>
<dbReference type="EMBL" id="FNOB01000011">
    <property type="protein sequence ID" value="SDX17090.1"/>
    <property type="molecule type" value="Genomic_DNA"/>
</dbReference>